<evidence type="ECO:0000313" key="1">
    <source>
        <dbReference type="EMBL" id="KAJ3525044.1"/>
    </source>
</evidence>
<gene>
    <name evidence="1" type="ORF">NM208_g11811</name>
</gene>
<reference evidence="1" key="1">
    <citation type="submission" date="2022-08" db="EMBL/GenBank/DDBJ databases">
        <title>Genome Sequence of Fusarium decemcellulare.</title>
        <authorList>
            <person name="Buettner E."/>
        </authorList>
    </citation>
    <scope>NUCLEOTIDE SEQUENCE</scope>
    <source>
        <strain evidence="1">Babe19</strain>
    </source>
</reference>
<organism evidence="1 2">
    <name type="scientific">Fusarium decemcellulare</name>
    <dbReference type="NCBI Taxonomy" id="57161"/>
    <lineage>
        <taxon>Eukaryota</taxon>
        <taxon>Fungi</taxon>
        <taxon>Dikarya</taxon>
        <taxon>Ascomycota</taxon>
        <taxon>Pezizomycotina</taxon>
        <taxon>Sordariomycetes</taxon>
        <taxon>Hypocreomycetidae</taxon>
        <taxon>Hypocreales</taxon>
        <taxon>Nectriaceae</taxon>
        <taxon>Fusarium</taxon>
        <taxon>Fusarium decemcellulare species complex</taxon>
    </lineage>
</organism>
<sequence length="783" mass="86132">MAVVTNDQDDNRQVGKISSEDVEKTGETAVHEEHTEKSETWIPQDDSQYEVTFKTWVVASILSLSYGVSFWIVPSLSACQAGVATQLGDASQAAWYIPIYTMTVTMAFMICGANSDLFGRRWFIIGGNILLFIGFIVGGSAKNNTSIIVACALIGFGAGNAQLAAFALPELLPNKWRHSAIWRWLFYGPSIVVVFLFLGLYFYYHPPRHPRGLPTKQALRELDYVGAILFLISTTLILTGIVYTTTLESDNPKVIGTLVPGFGLLVAFALWETFAPLKQPLTPTRIFTRDHGRELTAPFIAGLVVTKFYYSLNVVYPTMISVFFTDETTDFKYAIVLTLPQNLGLVFGAVLLTLFGSRIGHWRWTLTGSVTVMVVFGALLALGTPDRFGMVIAFIFLAEVGFGWAQYLSIAFIQFGTDQVELGISGGLAGVSRFAGGAIAISVYTTILTNVQSSQMLKLVPAAATGAGLPESSLEQLLAALPLGSAALEQVPGITADIMAAAGKAFQQSYVVGLRTTCLSSLSFGIIGILACICCQDIGHKMNDKIEIFLENDKHADKNKSKIVDSVRTRKEFIVLISWQAAYDKLAAYVMPNEPNTLTYYFGIPLEHQADHSRSDNMLAFESYRSKADIYDVHLKSEVMTETFLPVAVPAMTTNLDLTHFAAVGGFLDFSGKKTECGLIHDVKIQCVDSNVRDELLAKLAALCAKVEEKQKDGKGEVLTFLGLRALDNETGARIFARYQSREVWEEWLRSELIMEFWESVKPLVASMEARPYAPNGKGWLWK</sequence>
<accession>A0ACC1RR66</accession>
<dbReference type="EMBL" id="JANRMS010001974">
    <property type="protein sequence ID" value="KAJ3525044.1"/>
    <property type="molecule type" value="Genomic_DNA"/>
</dbReference>
<name>A0ACC1RR66_9HYPO</name>
<proteinExistence type="predicted"/>
<comment type="caution">
    <text evidence="1">The sequence shown here is derived from an EMBL/GenBank/DDBJ whole genome shotgun (WGS) entry which is preliminary data.</text>
</comment>
<keyword evidence="2" id="KW-1185">Reference proteome</keyword>
<dbReference type="Proteomes" id="UP001148629">
    <property type="component" value="Unassembled WGS sequence"/>
</dbReference>
<evidence type="ECO:0000313" key="2">
    <source>
        <dbReference type="Proteomes" id="UP001148629"/>
    </source>
</evidence>
<protein>
    <submittedName>
        <fullName evidence="1">Uncharacterized protein</fullName>
    </submittedName>
</protein>